<dbReference type="EMBL" id="CAJHJT010000012">
    <property type="protein sequence ID" value="CAD6998901.1"/>
    <property type="molecule type" value="Genomic_DNA"/>
</dbReference>
<keyword evidence="1" id="KW-0472">Membrane</keyword>
<proteinExistence type="predicted"/>
<comment type="caution">
    <text evidence="2">The sequence shown here is derived from an EMBL/GenBank/DDBJ whole genome shotgun (WGS) entry which is preliminary data.</text>
</comment>
<dbReference type="AlphaFoldDB" id="A0A811UJF5"/>
<keyword evidence="1" id="KW-0812">Transmembrane</keyword>
<keyword evidence="1" id="KW-1133">Transmembrane helix</keyword>
<protein>
    <submittedName>
        <fullName evidence="2">(Mediterranean fruit fly) hypothetical protein</fullName>
    </submittedName>
</protein>
<evidence type="ECO:0000313" key="3">
    <source>
        <dbReference type="Proteomes" id="UP000606786"/>
    </source>
</evidence>
<evidence type="ECO:0000313" key="2">
    <source>
        <dbReference type="EMBL" id="CAD6998901.1"/>
    </source>
</evidence>
<evidence type="ECO:0000256" key="1">
    <source>
        <dbReference type="SAM" id="Phobius"/>
    </source>
</evidence>
<sequence>MPLVSNKQQVKWERRLQCSHICDYPHITCVCIHVAMYVCAPTTIYLHTCTYFICRFVFRLEFSNAMGFLRILFGLVSLSLCGVIVIVAYATNIDSVQRVPIGYAHTYKCTYVCVYLC</sequence>
<reference evidence="2" key="1">
    <citation type="submission" date="2020-11" db="EMBL/GenBank/DDBJ databases">
        <authorList>
            <person name="Whitehead M."/>
        </authorList>
    </citation>
    <scope>NUCLEOTIDE SEQUENCE</scope>
    <source>
        <strain evidence="2">EGII</strain>
    </source>
</reference>
<feature type="transmembrane region" description="Helical" evidence="1">
    <location>
        <begin position="68"/>
        <end position="90"/>
    </location>
</feature>
<organism evidence="2 3">
    <name type="scientific">Ceratitis capitata</name>
    <name type="common">Mediterranean fruit fly</name>
    <name type="synonym">Tephritis capitata</name>
    <dbReference type="NCBI Taxonomy" id="7213"/>
    <lineage>
        <taxon>Eukaryota</taxon>
        <taxon>Metazoa</taxon>
        <taxon>Ecdysozoa</taxon>
        <taxon>Arthropoda</taxon>
        <taxon>Hexapoda</taxon>
        <taxon>Insecta</taxon>
        <taxon>Pterygota</taxon>
        <taxon>Neoptera</taxon>
        <taxon>Endopterygota</taxon>
        <taxon>Diptera</taxon>
        <taxon>Brachycera</taxon>
        <taxon>Muscomorpha</taxon>
        <taxon>Tephritoidea</taxon>
        <taxon>Tephritidae</taxon>
        <taxon>Ceratitis</taxon>
        <taxon>Ceratitis</taxon>
    </lineage>
</organism>
<keyword evidence="3" id="KW-1185">Reference proteome</keyword>
<accession>A0A811UJF5</accession>
<name>A0A811UJF5_CERCA</name>
<dbReference type="Proteomes" id="UP000606786">
    <property type="component" value="Unassembled WGS sequence"/>
</dbReference>
<gene>
    <name evidence="2" type="ORF">CCAP1982_LOCUS7448</name>
</gene>